<protein>
    <recommendedName>
        <fullName evidence="4">Folate receptor-like domain-containing protein</fullName>
    </recommendedName>
</protein>
<evidence type="ECO:0000313" key="2">
    <source>
        <dbReference type="EMBL" id="EQC28462.1"/>
    </source>
</evidence>
<evidence type="ECO:0008006" key="4">
    <source>
        <dbReference type="Google" id="ProtNLM"/>
    </source>
</evidence>
<feature type="signal peptide" evidence="1">
    <location>
        <begin position="1"/>
        <end position="19"/>
    </location>
</feature>
<sequence length="180" mass="20292">MQLLSVLLSLTAMTSVAQGRGLRQDAAAECVSRCQRAAASEREVFCTSYRNQVPRPTLFNRCVDAFGNAITVGCDLCYNPSTYLELRSNAFHYCDKWGRGHPHSYKAACEASYLHAVNSIEEYLNKNGFLSLESLQIMPTERQLDADVESAESIVERHLREARAEAREEAALQDRFDRHL</sequence>
<accession>T0RFP2</accession>
<evidence type="ECO:0000313" key="3">
    <source>
        <dbReference type="Proteomes" id="UP000030762"/>
    </source>
</evidence>
<dbReference type="EMBL" id="JH767194">
    <property type="protein sequence ID" value="EQC28462.1"/>
    <property type="molecule type" value="Genomic_DNA"/>
</dbReference>
<name>T0RFP2_SAPDV</name>
<proteinExistence type="predicted"/>
<keyword evidence="3" id="KW-1185">Reference proteome</keyword>
<reference evidence="2 3" key="1">
    <citation type="submission" date="2012-04" db="EMBL/GenBank/DDBJ databases">
        <title>The Genome Sequence of Saprolegnia declina VS20.</title>
        <authorList>
            <consortium name="The Broad Institute Genome Sequencing Platform"/>
            <person name="Russ C."/>
            <person name="Nusbaum C."/>
            <person name="Tyler B."/>
            <person name="van West P."/>
            <person name="Dieguez-Uribeondo J."/>
            <person name="de Bruijn I."/>
            <person name="Tripathy S."/>
            <person name="Jiang R."/>
            <person name="Young S.K."/>
            <person name="Zeng Q."/>
            <person name="Gargeya S."/>
            <person name="Fitzgerald M."/>
            <person name="Haas B."/>
            <person name="Abouelleil A."/>
            <person name="Alvarado L."/>
            <person name="Arachchi H.M."/>
            <person name="Berlin A."/>
            <person name="Chapman S.B."/>
            <person name="Goldberg J."/>
            <person name="Griggs A."/>
            <person name="Gujja S."/>
            <person name="Hansen M."/>
            <person name="Howarth C."/>
            <person name="Imamovic A."/>
            <person name="Larimer J."/>
            <person name="McCowen C."/>
            <person name="Montmayeur A."/>
            <person name="Murphy C."/>
            <person name="Neiman D."/>
            <person name="Pearson M."/>
            <person name="Priest M."/>
            <person name="Roberts A."/>
            <person name="Saif S."/>
            <person name="Shea T."/>
            <person name="Sisk P."/>
            <person name="Sykes S."/>
            <person name="Wortman J."/>
            <person name="Nusbaum C."/>
            <person name="Birren B."/>
        </authorList>
    </citation>
    <scope>NUCLEOTIDE SEQUENCE [LARGE SCALE GENOMIC DNA]</scope>
    <source>
        <strain evidence="2 3">VS20</strain>
    </source>
</reference>
<dbReference type="VEuPathDB" id="FungiDB:SDRG_13790"/>
<keyword evidence="1" id="KW-0732">Signal</keyword>
<gene>
    <name evidence="2" type="ORF">SDRG_13790</name>
</gene>
<dbReference type="OrthoDB" id="70506at2759"/>
<dbReference type="RefSeq" id="XP_008618110.1">
    <property type="nucleotide sequence ID" value="XM_008619888.1"/>
</dbReference>
<dbReference type="GeneID" id="19954517"/>
<dbReference type="InParanoid" id="T0RFP2"/>
<dbReference type="Proteomes" id="UP000030762">
    <property type="component" value="Unassembled WGS sequence"/>
</dbReference>
<organism evidence="2 3">
    <name type="scientific">Saprolegnia diclina (strain VS20)</name>
    <dbReference type="NCBI Taxonomy" id="1156394"/>
    <lineage>
        <taxon>Eukaryota</taxon>
        <taxon>Sar</taxon>
        <taxon>Stramenopiles</taxon>
        <taxon>Oomycota</taxon>
        <taxon>Saprolegniomycetes</taxon>
        <taxon>Saprolegniales</taxon>
        <taxon>Saprolegniaceae</taxon>
        <taxon>Saprolegnia</taxon>
    </lineage>
</organism>
<feature type="chain" id="PRO_5004570640" description="Folate receptor-like domain-containing protein" evidence="1">
    <location>
        <begin position="20"/>
        <end position="180"/>
    </location>
</feature>
<evidence type="ECO:0000256" key="1">
    <source>
        <dbReference type="SAM" id="SignalP"/>
    </source>
</evidence>
<dbReference type="AlphaFoldDB" id="T0RFP2"/>
<dbReference type="OMA" id="LQIMPTE"/>